<gene>
    <name evidence="1" type="ORF">AG1IA_10350</name>
</gene>
<keyword evidence="2" id="KW-1185">Reference proteome</keyword>
<reference evidence="1 2" key="1">
    <citation type="journal article" date="2013" name="Nat. Commun.">
        <title>The evolution and pathogenic mechanisms of the rice sheath blight pathogen.</title>
        <authorList>
            <person name="Zheng A."/>
            <person name="Lin R."/>
            <person name="Xu L."/>
            <person name="Qin P."/>
            <person name="Tang C."/>
            <person name="Ai P."/>
            <person name="Zhang D."/>
            <person name="Liu Y."/>
            <person name="Sun Z."/>
            <person name="Feng H."/>
            <person name="Wang Y."/>
            <person name="Chen Y."/>
            <person name="Liang X."/>
            <person name="Fu R."/>
            <person name="Li Q."/>
            <person name="Zhang J."/>
            <person name="Yu X."/>
            <person name="Xie Z."/>
            <person name="Ding L."/>
            <person name="Guan P."/>
            <person name="Tang J."/>
            <person name="Liang Y."/>
            <person name="Wang S."/>
            <person name="Deng Q."/>
            <person name="Li S."/>
            <person name="Zhu J."/>
            <person name="Wang L."/>
            <person name="Liu H."/>
            <person name="Li P."/>
        </authorList>
    </citation>
    <scope>NUCLEOTIDE SEQUENCE [LARGE SCALE GENOMIC DNA]</scope>
    <source>
        <strain evidence="2">AG-1 IA</strain>
    </source>
</reference>
<dbReference type="EMBL" id="AFRT01005930">
    <property type="protein sequence ID" value="ELU35620.1"/>
    <property type="molecule type" value="Genomic_DNA"/>
</dbReference>
<protein>
    <submittedName>
        <fullName evidence="1">Uncharacterized protein</fullName>
    </submittedName>
</protein>
<dbReference type="AlphaFoldDB" id="L8WCD4"/>
<proteinExistence type="predicted"/>
<organism evidence="1 2">
    <name type="scientific">Thanatephorus cucumeris (strain AG1-IA)</name>
    <name type="common">Rice sheath blight fungus</name>
    <name type="synonym">Rhizoctonia solani</name>
    <dbReference type="NCBI Taxonomy" id="983506"/>
    <lineage>
        <taxon>Eukaryota</taxon>
        <taxon>Fungi</taxon>
        <taxon>Dikarya</taxon>
        <taxon>Basidiomycota</taxon>
        <taxon>Agaricomycotina</taxon>
        <taxon>Agaricomycetes</taxon>
        <taxon>Cantharellales</taxon>
        <taxon>Ceratobasidiaceae</taxon>
        <taxon>Rhizoctonia</taxon>
        <taxon>Rhizoctonia solani AG-1</taxon>
    </lineage>
</organism>
<evidence type="ECO:0000313" key="1">
    <source>
        <dbReference type="EMBL" id="ELU35620.1"/>
    </source>
</evidence>
<sequence>MDVLPLRPLLDRRSHPASRLLCDTRFLLLIWTFTRDPDRVDRCPDGRVRPSQSRRIGFRRGKRHYLCVRSSAGESSRRRV</sequence>
<evidence type="ECO:0000313" key="2">
    <source>
        <dbReference type="Proteomes" id="UP000011668"/>
    </source>
</evidence>
<dbReference type="HOGENOM" id="CLU_2591419_0_0_1"/>
<accession>L8WCD4</accession>
<comment type="caution">
    <text evidence="1">The sequence shown here is derived from an EMBL/GenBank/DDBJ whole genome shotgun (WGS) entry which is preliminary data.</text>
</comment>
<dbReference type="Proteomes" id="UP000011668">
    <property type="component" value="Unassembled WGS sequence"/>
</dbReference>
<name>L8WCD4_THACA</name>